<dbReference type="Proteomes" id="UP000516134">
    <property type="component" value="Chromosome"/>
</dbReference>
<keyword evidence="4" id="KW-1185">Reference proteome</keyword>
<organism evidence="3 4">
    <name type="scientific">Sphingomonas daechungensis</name>
    <dbReference type="NCBI Taxonomy" id="1176646"/>
    <lineage>
        <taxon>Bacteria</taxon>
        <taxon>Pseudomonadati</taxon>
        <taxon>Pseudomonadota</taxon>
        <taxon>Alphaproteobacteria</taxon>
        <taxon>Sphingomonadales</taxon>
        <taxon>Sphingomonadaceae</taxon>
        <taxon>Sphingomonas</taxon>
    </lineage>
</organism>
<name>A0ABX6T387_9SPHN</name>
<protein>
    <submittedName>
        <fullName evidence="3">Uncharacterized protein</fullName>
    </submittedName>
</protein>
<accession>A0ABX6T387</accession>
<feature type="signal peptide" evidence="2">
    <location>
        <begin position="1"/>
        <end position="20"/>
    </location>
</feature>
<dbReference type="EMBL" id="CP060780">
    <property type="protein sequence ID" value="QNP44254.1"/>
    <property type="molecule type" value="Genomic_DNA"/>
</dbReference>
<proteinExistence type="predicted"/>
<feature type="region of interest" description="Disordered" evidence="1">
    <location>
        <begin position="22"/>
        <end position="42"/>
    </location>
</feature>
<feature type="chain" id="PRO_5047191520" evidence="2">
    <location>
        <begin position="21"/>
        <end position="90"/>
    </location>
</feature>
<evidence type="ECO:0000256" key="2">
    <source>
        <dbReference type="SAM" id="SignalP"/>
    </source>
</evidence>
<feature type="compositionally biased region" description="Low complexity" evidence="1">
    <location>
        <begin position="22"/>
        <end position="31"/>
    </location>
</feature>
<evidence type="ECO:0000313" key="3">
    <source>
        <dbReference type="EMBL" id="QNP44254.1"/>
    </source>
</evidence>
<evidence type="ECO:0000256" key="1">
    <source>
        <dbReference type="SAM" id="MobiDB-lite"/>
    </source>
</evidence>
<reference evidence="3 4" key="1">
    <citation type="submission" date="2020-08" db="EMBL/GenBank/DDBJ databases">
        <title>Genome sequence of Sphingomonas daechungensis KACC 18115T.</title>
        <authorList>
            <person name="Hyun D.-W."/>
            <person name="Bae J.-W."/>
        </authorList>
    </citation>
    <scope>NUCLEOTIDE SEQUENCE [LARGE SCALE GENOMIC DNA]</scope>
    <source>
        <strain evidence="3 4">KACC 18115</strain>
    </source>
</reference>
<sequence>MLKLIHACVPVALIAAPAIAQAPAAAPAPAQTQTKPNDPNEKVCVKQEVIGSRLGNKKVCMTRAEWADRKLQDQQELTRVQTQRSGPTGN</sequence>
<dbReference type="RefSeq" id="WP_187715675.1">
    <property type="nucleotide sequence ID" value="NZ_BAABJC010000001.1"/>
</dbReference>
<keyword evidence="2" id="KW-0732">Signal</keyword>
<evidence type="ECO:0000313" key="4">
    <source>
        <dbReference type="Proteomes" id="UP000516134"/>
    </source>
</evidence>
<gene>
    <name evidence="3" type="ORF">H9L15_07280</name>
</gene>